<organism evidence="1 2">
    <name type="scientific">Vibrio gazogenes</name>
    <dbReference type="NCBI Taxonomy" id="687"/>
    <lineage>
        <taxon>Bacteria</taxon>
        <taxon>Pseudomonadati</taxon>
        <taxon>Pseudomonadota</taxon>
        <taxon>Gammaproteobacteria</taxon>
        <taxon>Vibrionales</taxon>
        <taxon>Vibrionaceae</taxon>
        <taxon>Vibrio</taxon>
    </lineage>
</organism>
<reference evidence="1 2" key="1">
    <citation type="submission" date="2016-12" db="EMBL/GenBank/DDBJ databases">
        <authorList>
            <person name="Song W.-J."/>
            <person name="Kurnit D.M."/>
        </authorList>
    </citation>
    <scope>NUCLEOTIDE SEQUENCE [LARGE SCALE GENOMIC DNA]</scope>
    <source>
        <strain evidence="1 2">ATCC 43942</strain>
    </source>
</reference>
<dbReference type="Pfam" id="PF09700">
    <property type="entry name" value="Cas_Cmr3"/>
    <property type="match status" value="1"/>
</dbReference>
<accession>A0A1Z2SF19</accession>
<dbReference type="KEGG" id="vga:BSQ33_08525"/>
<name>A0A1Z2SF19_VIBGA</name>
<protein>
    <recommendedName>
        <fullName evidence="3">Type III-B CRISPR module-associated protein Cmr3</fullName>
    </recommendedName>
</protein>
<dbReference type="RefSeq" id="WP_088133853.1">
    <property type="nucleotide sequence ID" value="NZ_CP018835.1"/>
</dbReference>
<evidence type="ECO:0000313" key="1">
    <source>
        <dbReference type="EMBL" id="ASA55738.1"/>
    </source>
</evidence>
<evidence type="ECO:0000313" key="2">
    <source>
        <dbReference type="Proteomes" id="UP000196708"/>
    </source>
</evidence>
<dbReference type="EMBL" id="CP018835">
    <property type="protein sequence ID" value="ASA55738.1"/>
    <property type="molecule type" value="Genomic_DNA"/>
</dbReference>
<proteinExistence type="predicted"/>
<dbReference type="Gene3D" id="3.30.70.2940">
    <property type="match status" value="1"/>
</dbReference>
<dbReference type="AlphaFoldDB" id="A0A1Z2SF19"/>
<gene>
    <name evidence="1" type="ORF">BSQ33_08525</name>
</gene>
<dbReference type="InterPro" id="IPR019117">
    <property type="entry name" value="CRISPR-assoc_protein_Cmr3"/>
</dbReference>
<sequence length="394" mass="45018">MTEQTIHLLIHPHDTWYFRDGRNHAGSAQLAAGSKLIPPQRTILGALMALLKETVGSALNKADYQRLFQDNWQKTPPVHLSPVRLKCGSQYYIPASRLVVEQIFEDQQSPKDTFSCLRPPVRGQTFETDLGMMHDLSLEKEYQDYRQRQLWIMQNKPLALKPEILNSTILDPETLFSRETRLGIGLEPEKKSAKDGLIYLTEHVRYTQKFNGQDLCFAVSLTFDNPLIKDMFSASIKAKGAYVRFGAEGRMAFIAEDPEILPRYPTIRDHFEYANGDLFAIHLISPCPASQWPDFVQQMQETFKGCELLNRLTDKPVPIGGWQPAGEIKNGKSGPVNAEYFFESGSCLLFRLTRGKTLQMFFREKFNESSVLSHLLPHPYGLYGYGYYTLIPLR</sequence>
<dbReference type="Proteomes" id="UP000196708">
    <property type="component" value="Chromosome 1"/>
</dbReference>
<dbReference type="OrthoDB" id="6162707at2"/>
<evidence type="ECO:0008006" key="3">
    <source>
        <dbReference type="Google" id="ProtNLM"/>
    </source>
</evidence>